<dbReference type="AlphaFoldDB" id="A0A3M7PYQ1"/>
<gene>
    <name evidence="1" type="ORF">BpHYR1_006026</name>
</gene>
<dbReference type="EMBL" id="REGN01008346">
    <property type="protein sequence ID" value="RNA03788.1"/>
    <property type="molecule type" value="Genomic_DNA"/>
</dbReference>
<keyword evidence="2" id="KW-1185">Reference proteome</keyword>
<evidence type="ECO:0000313" key="1">
    <source>
        <dbReference type="EMBL" id="RNA03788.1"/>
    </source>
</evidence>
<protein>
    <recommendedName>
        <fullName evidence="3">RNA-directed DNA polymerase from mobile element jockey-like</fullName>
    </recommendedName>
</protein>
<organism evidence="1 2">
    <name type="scientific">Brachionus plicatilis</name>
    <name type="common">Marine rotifer</name>
    <name type="synonym">Brachionus muelleri</name>
    <dbReference type="NCBI Taxonomy" id="10195"/>
    <lineage>
        <taxon>Eukaryota</taxon>
        <taxon>Metazoa</taxon>
        <taxon>Spiralia</taxon>
        <taxon>Gnathifera</taxon>
        <taxon>Rotifera</taxon>
        <taxon>Eurotatoria</taxon>
        <taxon>Monogononta</taxon>
        <taxon>Pseudotrocha</taxon>
        <taxon>Ploima</taxon>
        <taxon>Brachionidae</taxon>
        <taxon>Brachionus</taxon>
    </lineage>
</organism>
<accession>A0A3M7PYQ1</accession>
<sequence length="108" mass="12388">MISKKSSSTQNPNNYCSFGITSCVGKLLERNLENLINKYLKEVGRWLFKWKMKITIEKRILDPSKRESSKQSGLQQKDSAYAVVWVESHSAPLWSLSSGFVNPNLHKQ</sequence>
<dbReference type="PROSITE" id="PS51257">
    <property type="entry name" value="PROKAR_LIPOPROTEIN"/>
    <property type="match status" value="1"/>
</dbReference>
<name>A0A3M7PYQ1_BRAPC</name>
<evidence type="ECO:0000313" key="2">
    <source>
        <dbReference type="Proteomes" id="UP000276133"/>
    </source>
</evidence>
<proteinExistence type="predicted"/>
<dbReference type="Proteomes" id="UP000276133">
    <property type="component" value="Unassembled WGS sequence"/>
</dbReference>
<reference evidence="1 2" key="1">
    <citation type="journal article" date="2018" name="Sci. Rep.">
        <title>Genomic signatures of local adaptation to the degree of environmental predictability in rotifers.</title>
        <authorList>
            <person name="Franch-Gras L."/>
            <person name="Hahn C."/>
            <person name="Garcia-Roger E.M."/>
            <person name="Carmona M.J."/>
            <person name="Serra M."/>
            <person name="Gomez A."/>
        </authorList>
    </citation>
    <scope>NUCLEOTIDE SEQUENCE [LARGE SCALE GENOMIC DNA]</scope>
    <source>
        <strain evidence="1">HYR1</strain>
    </source>
</reference>
<evidence type="ECO:0008006" key="3">
    <source>
        <dbReference type="Google" id="ProtNLM"/>
    </source>
</evidence>
<comment type="caution">
    <text evidence="1">The sequence shown here is derived from an EMBL/GenBank/DDBJ whole genome shotgun (WGS) entry which is preliminary data.</text>
</comment>